<keyword evidence="5" id="KW-1185">Reference proteome</keyword>
<dbReference type="InterPro" id="IPR001878">
    <property type="entry name" value="Znf_CCHC"/>
</dbReference>
<protein>
    <recommendedName>
        <fullName evidence="2">CCHC-type domain-containing protein</fullName>
    </recommendedName>
</protein>
<feature type="domain" description="CCHC-type" evidence="2">
    <location>
        <begin position="157"/>
        <end position="173"/>
    </location>
</feature>
<dbReference type="InParanoid" id="A0A0Q3HZN7"/>
<dbReference type="SUPFAM" id="SSF57756">
    <property type="entry name" value="Retrovirus zinc finger-like domains"/>
    <property type="match status" value="1"/>
</dbReference>
<dbReference type="Gene3D" id="4.10.60.10">
    <property type="entry name" value="Zinc finger, CCHC-type"/>
    <property type="match status" value="1"/>
</dbReference>
<name>A0A0Q3HZN7_BRADI</name>
<evidence type="ECO:0000313" key="5">
    <source>
        <dbReference type="Proteomes" id="UP000008810"/>
    </source>
</evidence>
<dbReference type="Proteomes" id="UP000008810">
    <property type="component" value="Chromosome 3"/>
</dbReference>
<dbReference type="EMBL" id="CM000882">
    <property type="protein sequence ID" value="KQJ99042.2"/>
    <property type="molecule type" value="Genomic_DNA"/>
</dbReference>
<gene>
    <name evidence="3" type="ORF">BRADI_3g41205v3</name>
</gene>
<feature type="compositionally biased region" description="Basic residues" evidence="1">
    <location>
        <begin position="108"/>
        <end position="117"/>
    </location>
</feature>
<evidence type="ECO:0000259" key="2">
    <source>
        <dbReference type="SMART" id="SM00343"/>
    </source>
</evidence>
<feature type="region of interest" description="Disordered" evidence="1">
    <location>
        <begin position="1"/>
        <end position="21"/>
    </location>
</feature>
<proteinExistence type="predicted"/>
<dbReference type="GO" id="GO:0003727">
    <property type="term" value="F:single-stranded RNA binding"/>
    <property type="evidence" value="ECO:0000318"/>
    <property type="project" value="GO_Central"/>
</dbReference>
<dbReference type="GO" id="GO:0005737">
    <property type="term" value="C:cytoplasm"/>
    <property type="evidence" value="ECO:0000318"/>
    <property type="project" value="GO_Central"/>
</dbReference>
<dbReference type="GO" id="GO:0003729">
    <property type="term" value="F:mRNA binding"/>
    <property type="evidence" value="ECO:0000318"/>
    <property type="project" value="GO_Central"/>
</dbReference>
<dbReference type="GO" id="GO:0008270">
    <property type="term" value="F:zinc ion binding"/>
    <property type="evidence" value="ECO:0007669"/>
    <property type="project" value="InterPro"/>
</dbReference>
<evidence type="ECO:0000256" key="1">
    <source>
        <dbReference type="SAM" id="MobiDB-lite"/>
    </source>
</evidence>
<reference evidence="3" key="2">
    <citation type="submission" date="2017-06" db="EMBL/GenBank/DDBJ databases">
        <title>WGS assembly of Brachypodium distachyon.</title>
        <authorList>
            <consortium name="The International Brachypodium Initiative"/>
            <person name="Lucas S."/>
            <person name="Harmon-Smith M."/>
            <person name="Lail K."/>
            <person name="Tice H."/>
            <person name="Grimwood J."/>
            <person name="Bruce D."/>
            <person name="Barry K."/>
            <person name="Shu S."/>
            <person name="Lindquist E."/>
            <person name="Wang M."/>
            <person name="Pitluck S."/>
            <person name="Vogel J.P."/>
            <person name="Garvin D.F."/>
            <person name="Mockler T.C."/>
            <person name="Schmutz J."/>
            <person name="Rokhsar D."/>
            <person name="Bevan M.W."/>
        </authorList>
    </citation>
    <scope>NUCLEOTIDE SEQUENCE</scope>
    <source>
        <strain evidence="3">Bd21</strain>
    </source>
</reference>
<dbReference type="AlphaFoldDB" id="A0A0Q3HZN7"/>
<dbReference type="FunCoup" id="A0A0Q3HZN7">
    <property type="interactions" value="244"/>
</dbReference>
<feature type="region of interest" description="Disordered" evidence="1">
    <location>
        <begin position="97"/>
        <end position="117"/>
    </location>
</feature>
<dbReference type="GO" id="GO:0045182">
    <property type="term" value="F:translation regulator activity"/>
    <property type="evidence" value="ECO:0000318"/>
    <property type="project" value="GO_Central"/>
</dbReference>
<dbReference type="InterPro" id="IPR036875">
    <property type="entry name" value="Znf_CCHC_sf"/>
</dbReference>
<sequence length="428" mass="46361">MEFSPLFGSSGGSDDRVDLSPCSLDASRRSFSEVVRGGDFDPPSHGAPVAAVPRPRLASVVVGPPARVPAAARLGGRVQQPAVARLGARVRQPVVASPVEEEGWTQAGKRRPKRSRRSSPVLPALVILKDLPKVMAGRCFNCFDEDHVAALCPNQRRCRKCWGGGHVVKDCRSRSPLVVRPPATRLELSRRRAAARPAMATTAASPPVVLFVAPPAAPQVAPARVVSPPIPVVPAVGAAVEMTSSLGASEARPRLERITVPRSEAIDDAEVALSASLVVSVIGGRGSIAASTATSLINRACPQVVDLFSLYRFWPTNFLCVCWSAVAGNTLLAAGVLQGFMWRWPGSRLMPGSLARQTTSWCQPVGWRESALRWRRRPIWAGFRLWHGLVSRSVLHASWCLAFFSRLLHMTPVRTICVCLAPRWFRRQ</sequence>
<dbReference type="OrthoDB" id="8026949at2759"/>
<evidence type="ECO:0000313" key="3">
    <source>
        <dbReference type="EMBL" id="KQJ99042.2"/>
    </source>
</evidence>
<evidence type="ECO:0000313" key="4">
    <source>
        <dbReference type="EnsemblPlants" id="KQJ99042"/>
    </source>
</evidence>
<accession>A0A0Q3HZN7</accession>
<dbReference type="SMART" id="SM00343">
    <property type="entry name" value="ZnF_C2HC"/>
    <property type="match status" value="2"/>
</dbReference>
<dbReference type="Gramene" id="KQJ99042">
    <property type="protein sequence ID" value="KQJ99042"/>
    <property type="gene ID" value="BRADI_3g41205v3"/>
</dbReference>
<dbReference type="EnsemblPlants" id="KQJ99042">
    <property type="protein sequence ID" value="KQJ99042"/>
    <property type="gene ID" value="BRADI_3g41205v3"/>
</dbReference>
<dbReference type="GO" id="GO:2000767">
    <property type="term" value="P:positive regulation of cytoplasmic translation"/>
    <property type="evidence" value="ECO:0000318"/>
    <property type="project" value="GO_Central"/>
</dbReference>
<reference evidence="4" key="3">
    <citation type="submission" date="2018-08" db="UniProtKB">
        <authorList>
            <consortium name="EnsemblPlants"/>
        </authorList>
    </citation>
    <scope>IDENTIFICATION</scope>
    <source>
        <strain evidence="4">cv. Bd21</strain>
    </source>
</reference>
<organism evidence="3">
    <name type="scientific">Brachypodium distachyon</name>
    <name type="common">Purple false brome</name>
    <name type="synonym">Trachynia distachya</name>
    <dbReference type="NCBI Taxonomy" id="15368"/>
    <lineage>
        <taxon>Eukaryota</taxon>
        <taxon>Viridiplantae</taxon>
        <taxon>Streptophyta</taxon>
        <taxon>Embryophyta</taxon>
        <taxon>Tracheophyta</taxon>
        <taxon>Spermatophyta</taxon>
        <taxon>Magnoliopsida</taxon>
        <taxon>Liliopsida</taxon>
        <taxon>Poales</taxon>
        <taxon>Poaceae</taxon>
        <taxon>BOP clade</taxon>
        <taxon>Pooideae</taxon>
        <taxon>Stipodae</taxon>
        <taxon>Brachypodieae</taxon>
        <taxon>Brachypodium</taxon>
    </lineage>
</organism>
<reference evidence="3 4" key="1">
    <citation type="journal article" date="2010" name="Nature">
        <title>Genome sequencing and analysis of the model grass Brachypodium distachyon.</title>
        <authorList>
            <consortium name="International Brachypodium Initiative"/>
        </authorList>
    </citation>
    <scope>NUCLEOTIDE SEQUENCE [LARGE SCALE GENOMIC DNA]</scope>
    <source>
        <strain evidence="3 4">Bd21</strain>
    </source>
</reference>
<feature type="domain" description="CCHC-type" evidence="2">
    <location>
        <begin position="138"/>
        <end position="154"/>
    </location>
</feature>